<protein>
    <recommendedName>
        <fullName evidence="11">EGF-like domain-containing protein</fullName>
    </recommendedName>
</protein>
<feature type="compositionally biased region" description="Gly residues" evidence="6">
    <location>
        <begin position="212"/>
        <end position="226"/>
    </location>
</feature>
<feature type="region of interest" description="Disordered" evidence="6">
    <location>
        <begin position="298"/>
        <end position="560"/>
    </location>
</feature>
<dbReference type="CDD" id="cd00054">
    <property type="entry name" value="EGF_CA"/>
    <property type="match status" value="1"/>
</dbReference>
<evidence type="ECO:0000259" key="8">
    <source>
        <dbReference type="PROSITE" id="PS51364"/>
    </source>
</evidence>
<evidence type="ECO:0008006" key="11">
    <source>
        <dbReference type="Google" id="ProtNLM"/>
    </source>
</evidence>
<sequence length="660" mass="67150">MGVRLSVSPSALKRGPTRGTRDRGEAAWPGGPGSRKDPGPRPGSSARPLCHLGRVASPPPALGSLLRTTGAATGGPAWDGDRVRPEDRLGRCPAPSARSPNTAVTSPASGPSRPRLTPHPGSLPGRRGRVRDIWPRALPGRSVLQHGARVHLSLPPRLSQQRLPPGVRGSRRVPGLGLRGRRVREHGGLLPLLLQPPLVSTPARGAASTRRGVGGRGGRGGGGGAAGRLAGADRAPSPSGGSPEDHSDPDVHVDVCWHGVTDYACRLPAGERRTTYTECCCQGGEAWSQQCSLCPPATSGEAGGRGGTGRGRRARPGPGTHGSPPRGPQRSSPGCATRAGPGLTSPTGGVTTPPPDPSTRTTGAPRTTARAPEPGTPTATPGPDRRLRSGPRGSRPASCPGGQVGGGRGGLGSGGPERPGGRGAPSGPGSPRREASRSPSGSEDRLPGPGRRTGLGSRGRGPGLAGSGERSTGEQHLSARGRDRGRSQSNAPRARHAGPSPRESPISQARAAPVPGGVGREERPEGPGGGERRVEADRAAPPVSPPSPAGVRGGLEGPRAEECGVLNGCENGRCVRVPEGYTCDCSEGYRLDTALLACVGERSPPGPGHPPRPPGNGATLPAGPGSLVDRIYRALPGRRAERHSWATARDDPRPDSGLPV</sequence>
<accession>A0A6I8NJE5</accession>
<dbReference type="SMART" id="SM00181">
    <property type="entry name" value="EGF"/>
    <property type="match status" value="1"/>
</dbReference>
<evidence type="ECO:0000313" key="9">
    <source>
        <dbReference type="Ensembl" id="ENSOANP00000040829.1"/>
    </source>
</evidence>
<dbReference type="OMA" id="DIWPRAL"/>
<feature type="domain" description="TB" evidence="8">
    <location>
        <begin position="254"/>
        <end position="296"/>
    </location>
</feature>
<dbReference type="Bgee" id="ENSOANG00000051080">
    <property type="expression patterns" value="Expressed in testis and 4 other cell types or tissues"/>
</dbReference>
<dbReference type="SUPFAM" id="SSF57196">
    <property type="entry name" value="EGF/Laminin"/>
    <property type="match status" value="1"/>
</dbReference>
<dbReference type="InParanoid" id="A0A6I8NJE5"/>
<feature type="region of interest" description="Disordered" evidence="6">
    <location>
        <begin position="199"/>
        <end position="248"/>
    </location>
</feature>
<feature type="region of interest" description="Disordered" evidence="6">
    <location>
        <begin position="638"/>
        <end position="660"/>
    </location>
</feature>
<reference evidence="9" key="3">
    <citation type="submission" date="2025-09" db="UniProtKB">
        <authorList>
            <consortium name="Ensembl"/>
        </authorList>
    </citation>
    <scope>IDENTIFICATION</scope>
    <source>
        <strain evidence="9">Glennie</strain>
    </source>
</reference>
<feature type="compositionally biased region" description="Low complexity" evidence="6">
    <location>
        <begin position="316"/>
        <end position="351"/>
    </location>
</feature>
<evidence type="ECO:0000259" key="7">
    <source>
        <dbReference type="PROSITE" id="PS50026"/>
    </source>
</evidence>
<organism evidence="9 10">
    <name type="scientific">Ornithorhynchus anatinus</name>
    <name type="common">Duckbill platypus</name>
    <dbReference type="NCBI Taxonomy" id="9258"/>
    <lineage>
        <taxon>Eukaryota</taxon>
        <taxon>Metazoa</taxon>
        <taxon>Chordata</taxon>
        <taxon>Craniata</taxon>
        <taxon>Vertebrata</taxon>
        <taxon>Euteleostomi</taxon>
        <taxon>Mammalia</taxon>
        <taxon>Monotremata</taxon>
        <taxon>Ornithorhynchidae</taxon>
        <taxon>Ornithorhynchus</taxon>
    </lineage>
</organism>
<feature type="region of interest" description="Disordered" evidence="6">
    <location>
        <begin position="1"/>
        <end position="134"/>
    </location>
</feature>
<name>A0A6I8NJE5_ORNAN</name>
<dbReference type="Gene3D" id="3.90.290.10">
    <property type="entry name" value="TGF-beta binding (TB) domain"/>
    <property type="match status" value="1"/>
</dbReference>
<dbReference type="InterPro" id="IPR001881">
    <property type="entry name" value="EGF-like_Ca-bd_dom"/>
</dbReference>
<evidence type="ECO:0000256" key="1">
    <source>
        <dbReference type="ARBA" id="ARBA00022729"/>
    </source>
</evidence>
<feature type="compositionally biased region" description="Polar residues" evidence="6">
    <location>
        <begin position="98"/>
        <end position="109"/>
    </location>
</feature>
<dbReference type="Gene3D" id="2.10.25.10">
    <property type="entry name" value="Laminin"/>
    <property type="match status" value="1"/>
</dbReference>
<feature type="region of interest" description="Disordered" evidence="6">
    <location>
        <begin position="152"/>
        <end position="174"/>
    </location>
</feature>
<evidence type="ECO:0000256" key="6">
    <source>
        <dbReference type="SAM" id="MobiDB-lite"/>
    </source>
</evidence>
<keyword evidence="4" id="KW-0325">Glycoprotein</keyword>
<feature type="compositionally biased region" description="Basic and acidic residues" evidence="6">
    <location>
        <begin position="431"/>
        <end position="446"/>
    </location>
</feature>
<proteinExistence type="predicted"/>
<dbReference type="GeneTree" id="ENSGT00940000160884"/>
<dbReference type="GO" id="GO:0005509">
    <property type="term" value="F:calcium ion binding"/>
    <property type="evidence" value="ECO:0007669"/>
    <property type="project" value="InterPro"/>
</dbReference>
<dbReference type="Proteomes" id="UP000002279">
    <property type="component" value="Chromosome 1"/>
</dbReference>
<dbReference type="FunFam" id="2.10.25.10:FF:000046">
    <property type="entry name" value="Latent-transforming growth factor beta-binding protein 1 isoform x2"/>
    <property type="match status" value="1"/>
</dbReference>
<dbReference type="AlphaFoldDB" id="A0A6I8NJE5"/>
<dbReference type="PROSITE" id="PS51364">
    <property type="entry name" value="TB"/>
    <property type="match status" value="1"/>
</dbReference>
<reference evidence="9 10" key="1">
    <citation type="journal article" date="2008" name="Nature">
        <title>Genome analysis of the platypus reveals unique signatures of evolution.</title>
        <authorList>
            <person name="Warren W.C."/>
            <person name="Hillier L.W."/>
            <person name="Marshall Graves J.A."/>
            <person name="Birney E."/>
            <person name="Ponting C.P."/>
            <person name="Grutzner F."/>
            <person name="Belov K."/>
            <person name="Miller W."/>
            <person name="Clarke L."/>
            <person name="Chinwalla A.T."/>
            <person name="Yang S.P."/>
            <person name="Heger A."/>
            <person name="Locke D.P."/>
            <person name="Miethke P."/>
            <person name="Waters P.D."/>
            <person name="Veyrunes F."/>
            <person name="Fulton L."/>
            <person name="Fulton B."/>
            <person name="Graves T."/>
            <person name="Wallis J."/>
            <person name="Puente X.S."/>
            <person name="Lopez-Otin C."/>
            <person name="Ordonez G.R."/>
            <person name="Eichler E.E."/>
            <person name="Chen L."/>
            <person name="Cheng Z."/>
            <person name="Deakin J.E."/>
            <person name="Alsop A."/>
            <person name="Thompson K."/>
            <person name="Kirby P."/>
            <person name="Papenfuss A.T."/>
            <person name="Wakefield M.J."/>
            <person name="Olender T."/>
            <person name="Lancet D."/>
            <person name="Huttley G.A."/>
            <person name="Smit A.F."/>
            <person name="Pask A."/>
            <person name="Temple-Smith P."/>
            <person name="Batzer M.A."/>
            <person name="Walker J.A."/>
            <person name="Konkel M.K."/>
            <person name="Harris R.S."/>
            <person name="Whittington C.M."/>
            <person name="Wong E.S."/>
            <person name="Gemmell N.J."/>
            <person name="Buschiazzo E."/>
            <person name="Vargas Jentzsch I.M."/>
            <person name="Merkel A."/>
            <person name="Schmitz J."/>
            <person name="Zemann A."/>
            <person name="Churakov G."/>
            <person name="Kriegs J.O."/>
            <person name="Brosius J."/>
            <person name="Murchison E.P."/>
            <person name="Sachidanandam R."/>
            <person name="Smith C."/>
            <person name="Hannon G.J."/>
            <person name="Tsend-Ayush E."/>
            <person name="McMillan D."/>
            <person name="Attenborough R."/>
            <person name="Rens W."/>
            <person name="Ferguson-Smith M."/>
            <person name="Lefevre C.M."/>
            <person name="Sharp J.A."/>
            <person name="Nicholas K.R."/>
            <person name="Ray D.A."/>
            <person name="Kube M."/>
            <person name="Reinhardt R."/>
            <person name="Pringle T.H."/>
            <person name="Taylor J."/>
            <person name="Jones R.C."/>
            <person name="Nixon B."/>
            <person name="Dacheux J.L."/>
            <person name="Niwa H."/>
            <person name="Sekita Y."/>
            <person name="Huang X."/>
            <person name="Stark A."/>
            <person name="Kheradpour P."/>
            <person name="Kellis M."/>
            <person name="Flicek P."/>
            <person name="Chen Y."/>
            <person name="Webber C."/>
            <person name="Hardison R."/>
            <person name="Nelson J."/>
            <person name="Hallsworth-Pepin K."/>
            <person name="Delehaunty K."/>
            <person name="Markovic C."/>
            <person name="Minx P."/>
            <person name="Feng Y."/>
            <person name="Kremitzki C."/>
            <person name="Mitreva M."/>
            <person name="Glasscock J."/>
            <person name="Wylie T."/>
            <person name="Wohldmann P."/>
            <person name="Thiru P."/>
            <person name="Nhan M.N."/>
            <person name="Pohl C.S."/>
            <person name="Smith S.M."/>
            <person name="Hou S."/>
            <person name="Nefedov M."/>
            <person name="de Jong P.J."/>
            <person name="Renfree M.B."/>
            <person name="Mardis E.R."/>
            <person name="Wilson R.K."/>
        </authorList>
    </citation>
    <scope>NUCLEOTIDE SEQUENCE [LARGE SCALE GENOMIC DNA]</scope>
    <source>
        <strain evidence="9 10">Glennie</strain>
    </source>
</reference>
<feature type="region of interest" description="Disordered" evidence="6">
    <location>
        <begin position="601"/>
        <end position="626"/>
    </location>
</feature>
<evidence type="ECO:0000313" key="10">
    <source>
        <dbReference type="Proteomes" id="UP000002279"/>
    </source>
</evidence>
<keyword evidence="5" id="KW-0245">EGF-like domain</keyword>
<keyword evidence="1" id="KW-0732">Signal</keyword>
<feature type="compositionally biased region" description="Basic and acidic residues" evidence="6">
    <location>
        <begin position="519"/>
        <end position="538"/>
    </location>
</feature>
<feature type="compositionally biased region" description="Low complexity" evidence="6">
    <location>
        <begin position="390"/>
        <end position="401"/>
    </location>
</feature>
<dbReference type="Pfam" id="PF00683">
    <property type="entry name" value="TB"/>
    <property type="match status" value="1"/>
</dbReference>
<feature type="domain" description="EGF-like" evidence="7">
    <location>
        <begin position="559"/>
        <end position="595"/>
    </location>
</feature>
<dbReference type="InterPro" id="IPR000742">
    <property type="entry name" value="EGF"/>
</dbReference>
<dbReference type="Ensembl" id="ENSOANT00000059569.1">
    <property type="protein sequence ID" value="ENSOANP00000040829.1"/>
    <property type="gene ID" value="ENSOANG00000051080.1"/>
</dbReference>
<dbReference type="InterPro" id="IPR017878">
    <property type="entry name" value="TB_dom"/>
</dbReference>
<keyword evidence="3" id="KW-1015">Disulfide bond</keyword>
<reference evidence="9" key="2">
    <citation type="submission" date="2025-08" db="UniProtKB">
        <authorList>
            <consortium name="Ensembl"/>
        </authorList>
    </citation>
    <scope>IDENTIFICATION</scope>
    <source>
        <strain evidence="9">Glennie</strain>
    </source>
</reference>
<evidence type="ECO:0000256" key="4">
    <source>
        <dbReference type="ARBA" id="ARBA00023180"/>
    </source>
</evidence>
<feature type="compositionally biased region" description="Low complexity" evidence="6">
    <location>
        <begin position="358"/>
        <end position="382"/>
    </location>
</feature>
<feature type="compositionally biased region" description="Gly residues" evidence="6">
    <location>
        <begin position="451"/>
        <end position="466"/>
    </location>
</feature>
<comment type="caution">
    <text evidence="5">Lacks conserved residue(s) required for the propagation of feature annotation.</text>
</comment>
<dbReference type="Pfam" id="PF00008">
    <property type="entry name" value="EGF"/>
    <property type="match status" value="1"/>
</dbReference>
<evidence type="ECO:0000256" key="2">
    <source>
        <dbReference type="ARBA" id="ARBA00022737"/>
    </source>
</evidence>
<dbReference type="SUPFAM" id="SSF57581">
    <property type="entry name" value="TB module/8-cys domain"/>
    <property type="match status" value="1"/>
</dbReference>
<keyword evidence="10" id="KW-1185">Reference proteome</keyword>
<dbReference type="SMART" id="SM00179">
    <property type="entry name" value="EGF_CA"/>
    <property type="match status" value="1"/>
</dbReference>
<evidence type="ECO:0000256" key="5">
    <source>
        <dbReference type="PROSITE-ProRule" id="PRU00076"/>
    </source>
</evidence>
<evidence type="ECO:0000256" key="3">
    <source>
        <dbReference type="ARBA" id="ARBA00023157"/>
    </source>
</evidence>
<keyword evidence="2" id="KW-0677">Repeat</keyword>
<dbReference type="InterPro" id="IPR036773">
    <property type="entry name" value="TB_dom_sf"/>
</dbReference>
<feature type="compositionally biased region" description="Gly residues" evidence="6">
    <location>
        <begin position="402"/>
        <end position="426"/>
    </location>
</feature>
<dbReference type="PROSITE" id="PS50026">
    <property type="entry name" value="EGF_3"/>
    <property type="match status" value="1"/>
</dbReference>
<feature type="compositionally biased region" description="Pro residues" evidence="6">
    <location>
        <begin position="604"/>
        <end position="614"/>
    </location>
</feature>
<feature type="compositionally biased region" description="Basic and acidic residues" evidence="6">
    <location>
        <begin position="638"/>
        <end position="654"/>
    </location>
</feature>
<feature type="compositionally biased region" description="Basic and acidic residues" evidence="6">
    <location>
        <begin position="79"/>
        <end position="90"/>
    </location>
</feature>
<feature type="compositionally biased region" description="Low complexity" evidence="6">
    <location>
        <begin position="199"/>
        <end position="211"/>
    </location>
</feature>